<evidence type="ECO:0000313" key="2">
    <source>
        <dbReference type="Proteomes" id="UP001285636"/>
    </source>
</evidence>
<reference evidence="1" key="1">
    <citation type="submission" date="2023-10" db="EMBL/GenBank/DDBJ databases">
        <title>Screening of Alkalihalophilus pseudofirmusBZ-TG-HK211 and Its Alleviation of Salt Stress on Rapeseed Growth.</title>
        <authorList>
            <person name="Zhao B."/>
            <person name="Guo T."/>
        </authorList>
    </citation>
    <scope>NUCLEOTIDE SEQUENCE</scope>
    <source>
        <strain evidence="1">BZ-TG-HK211</strain>
    </source>
</reference>
<proteinExistence type="predicted"/>
<name>A0AAJ2KS79_ALKPS</name>
<accession>A0AAJ2KS79</accession>
<dbReference type="RefSeq" id="WP_323465659.1">
    <property type="nucleotide sequence ID" value="NZ_CP144224.1"/>
</dbReference>
<comment type="caution">
    <text evidence="1">The sequence shown here is derived from an EMBL/GenBank/DDBJ whole genome shotgun (WGS) entry which is preliminary data.</text>
</comment>
<protein>
    <submittedName>
        <fullName evidence="1">Uncharacterized protein</fullName>
    </submittedName>
</protein>
<gene>
    <name evidence="1" type="ORF">RYX45_01365</name>
</gene>
<dbReference type="EMBL" id="JAWJAY010000001">
    <property type="protein sequence ID" value="MDV2883811.1"/>
    <property type="molecule type" value="Genomic_DNA"/>
</dbReference>
<evidence type="ECO:0000313" key="1">
    <source>
        <dbReference type="EMBL" id="MDV2883811.1"/>
    </source>
</evidence>
<dbReference type="AlphaFoldDB" id="A0AAJ2KS79"/>
<dbReference type="Proteomes" id="UP001285636">
    <property type="component" value="Unassembled WGS sequence"/>
</dbReference>
<sequence>MGNAIFRKFQQTDATLRSGRSELDFDRSCKTFQLTKEEMSAVDNGTKSMDEVLACKEEKNILLNETHFTKNSYEKLCRMGKSHKQMKELYGLSQKQFQNKLRAFKAGKGANQ</sequence>
<organism evidence="1 2">
    <name type="scientific">Alkalihalophilus pseudofirmus</name>
    <name type="common">Bacillus pseudofirmus</name>
    <dbReference type="NCBI Taxonomy" id="79885"/>
    <lineage>
        <taxon>Bacteria</taxon>
        <taxon>Bacillati</taxon>
        <taxon>Bacillota</taxon>
        <taxon>Bacilli</taxon>
        <taxon>Bacillales</taxon>
        <taxon>Bacillaceae</taxon>
        <taxon>Alkalihalophilus</taxon>
    </lineage>
</organism>